<keyword evidence="6" id="KW-1185">Reference proteome</keyword>
<dbReference type="GO" id="GO:0009117">
    <property type="term" value="P:nucleotide metabolic process"/>
    <property type="evidence" value="ECO:0007669"/>
    <property type="project" value="UniProtKB-KW"/>
</dbReference>
<comment type="caution">
    <text evidence="4">Lacks conserved residue(s) required for the propagation of feature annotation.</text>
</comment>
<dbReference type="GO" id="GO:0005737">
    <property type="term" value="C:cytoplasm"/>
    <property type="evidence" value="ECO:0007669"/>
    <property type="project" value="UniProtKB-SubCell"/>
</dbReference>
<dbReference type="STRING" id="1514904.SU32_05095"/>
<dbReference type="NCBIfam" id="NF002690">
    <property type="entry name" value="PRK02478.1"/>
    <property type="match status" value="1"/>
</dbReference>
<dbReference type="AlphaFoldDB" id="A0A0N0E8A2"/>
<protein>
    <recommendedName>
        <fullName evidence="4">7-methyl-GTP pyrophosphatase</fullName>
        <shortName evidence="4">m(7)GTP pyrophosphatase</shortName>
        <ecNumber evidence="4">3.6.1.-</ecNumber>
    </recommendedName>
</protein>
<name>A0A0N0E8A2_9HYPH</name>
<keyword evidence="2 4" id="KW-0378">Hydrolase</keyword>
<evidence type="ECO:0000313" key="6">
    <source>
        <dbReference type="Proteomes" id="UP000038011"/>
    </source>
</evidence>
<dbReference type="CDD" id="cd00555">
    <property type="entry name" value="Maf"/>
    <property type="match status" value="1"/>
</dbReference>
<dbReference type="Proteomes" id="UP000038011">
    <property type="component" value="Unassembled WGS sequence"/>
</dbReference>
<evidence type="ECO:0000256" key="4">
    <source>
        <dbReference type="HAMAP-Rule" id="MF_00528"/>
    </source>
</evidence>
<dbReference type="EC" id="3.6.1.-" evidence="4"/>
<feature type="active site" description="Proton acceptor" evidence="4">
    <location>
        <position position="74"/>
    </location>
</feature>
<feature type="site" description="Important for substrate specificity" evidence="4">
    <location>
        <position position="75"/>
    </location>
</feature>
<dbReference type="GO" id="GO:0047429">
    <property type="term" value="F:nucleoside triphosphate diphosphatase activity"/>
    <property type="evidence" value="ECO:0007669"/>
    <property type="project" value="InterPro"/>
</dbReference>
<dbReference type="InterPro" id="IPR003697">
    <property type="entry name" value="Maf-like"/>
</dbReference>
<gene>
    <name evidence="5" type="ORF">SU32_05095</name>
</gene>
<dbReference type="PANTHER" id="PTHR43213:SF5">
    <property type="entry name" value="BIFUNCTIONAL DTTP_UTP PYROPHOSPHATASE_METHYLTRANSFERASE PROTEIN-RELATED"/>
    <property type="match status" value="1"/>
</dbReference>
<dbReference type="PATRIC" id="fig|1514904.3.peg.3012"/>
<keyword evidence="3 4" id="KW-0546">Nucleotide metabolism</keyword>
<comment type="catalytic activity">
    <reaction evidence="4">
        <text>N(7)-methyl-GTP + H2O = N(7)-methyl-GMP + diphosphate + H(+)</text>
        <dbReference type="Rhea" id="RHEA:58744"/>
        <dbReference type="ChEBI" id="CHEBI:15377"/>
        <dbReference type="ChEBI" id="CHEBI:15378"/>
        <dbReference type="ChEBI" id="CHEBI:33019"/>
        <dbReference type="ChEBI" id="CHEBI:58285"/>
        <dbReference type="ChEBI" id="CHEBI:87133"/>
    </reaction>
</comment>
<organism evidence="5 6">
    <name type="scientific">Ahrensia marina</name>
    <dbReference type="NCBI Taxonomy" id="1514904"/>
    <lineage>
        <taxon>Bacteria</taxon>
        <taxon>Pseudomonadati</taxon>
        <taxon>Pseudomonadota</taxon>
        <taxon>Alphaproteobacteria</taxon>
        <taxon>Hyphomicrobiales</taxon>
        <taxon>Ahrensiaceae</taxon>
        <taxon>Ahrensia</taxon>
    </lineage>
</organism>
<dbReference type="Gene3D" id="3.90.950.10">
    <property type="match status" value="1"/>
</dbReference>
<evidence type="ECO:0000256" key="3">
    <source>
        <dbReference type="ARBA" id="ARBA00023080"/>
    </source>
</evidence>
<sequence length="197" mass="21713">MALILASTSPFRKMLFENAGLIFETEAPAIDERAIEATLEGSGANASDVAEILAESKARNIAEKNPAKLVIGGDQTLSLEHRQFHKPNNMEEARQHLLDLSGKTHQLNSAIVIVRDDEVIWRHVSVAHMHMRKLDPAFIGRHLAEVGDIALKSVGSYQIEGRGIQLFEKIEGDYFTIVGVPMIPLLAKLRELGEIDG</sequence>
<comment type="caution">
    <text evidence="5">The sequence shown here is derived from an EMBL/GenBank/DDBJ whole genome shotgun (WGS) entry which is preliminary data.</text>
</comment>
<dbReference type="OrthoDB" id="9813962at2"/>
<reference evidence="5 6" key="1">
    <citation type="submission" date="2015-01" db="EMBL/GenBank/DDBJ databases">
        <title>Ahrensia donghaiensis sp. nov., a novel dimethylsulphoniopropionate-cleavage bacterium isolated from seawater and emended descriptions of the genus Ahrensia and Ahrensia kielensis.</title>
        <authorList>
            <person name="Liu J."/>
        </authorList>
    </citation>
    <scope>NUCLEOTIDE SEQUENCE [LARGE SCALE GENOMIC DNA]</scope>
    <source>
        <strain evidence="5 6">LZD062</strain>
    </source>
</reference>
<dbReference type="PANTHER" id="PTHR43213">
    <property type="entry name" value="BIFUNCTIONAL DTTP/UTP PYROPHOSPHATASE/METHYLTRANSFERASE PROTEIN-RELATED"/>
    <property type="match status" value="1"/>
</dbReference>
<dbReference type="Pfam" id="PF02545">
    <property type="entry name" value="Maf"/>
    <property type="match status" value="1"/>
</dbReference>
<feature type="site" description="Important for substrate specificity" evidence="4">
    <location>
        <position position="11"/>
    </location>
</feature>
<feature type="site" description="Important for substrate specificity" evidence="4">
    <location>
        <position position="160"/>
    </location>
</feature>
<dbReference type="PIRSF" id="PIRSF006305">
    <property type="entry name" value="Maf"/>
    <property type="match status" value="1"/>
</dbReference>
<comment type="similarity">
    <text evidence="4">Belongs to the Maf family. YceF subfamily.</text>
</comment>
<evidence type="ECO:0000256" key="2">
    <source>
        <dbReference type="ARBA" id="ARBA00022801"/>
    </source>
</evidence>
<comment type="subcellular location">
    <subcellularLocation>
        <location evidence="4">Cytoplasm</location>
    </subcellularLocation>
</comment>
<dbReference type="InterPro" id="IPR029001">
    <property type="entry name" value="ITPase-like_fam"/>
</dbReference>
<evidence type="ECO:0000256" key="1">
    <source>
        <dbReference type="ARBA" id="ARBA00001968"/>
    </source>
</evidence>
<proteinExistence type="inferred from homology"/>
<dbReference type="EMBL" id="JXMU01000005">
    <property type="protein sequence ID" value="KPB02131.1"/>
    <property type="molecule type" value="Genomic_DNA"/>
</dbReference>
<comment type="cofactor">
    <cofactor evidence="1 4">
        <name>a divalent metal cation</name>
        <dbReference type="ChEBI" id="CHEBI:60240"/>
    </cofactor>
</comment>
<evidence type="ECO:0000313" key="5">
    <source>
        <dbReference type="EMBL" id="KPB02131.1"/>
    </source>
</evidence>
<dbReference type="HAMAP" id="MF_00528">
    <property type="entry name" value="Maf"/>
    <property type="match status" value="1"/>
</dbReference>
<comment type="function">
    <text evidence="4">Nucleoside triphosphate pyrophosphatase that hydrolyzes 7-methyl-GTP (m(7)GTP). May have a dual role in cell division arrest and in preventing the incorporation of modified nucleotides into cellular nucleic acids.</text>
</comment>
<dbReference type="SUPFAM" id="SSF52972">
    <property type="entry name" value="ITPase-like"/>
    <property type="match status" value="1"/>
</dbReference>
<keyword evidence="4" id="KW-0963">Cytoplasm</keyword>
<accession>A0A0N0E8A2</accession>